<reference evidence="3 4" key="1">
    <citation type="submission" date="2016-12" db="EMBL/GenBank/DDBJ databases">
        <title>The genomes of Aspergillus section Nigri reveals drivers in fungal speciation.</title>
        <authorList>
            <consortium name="DOE Joint Genome Institute"/>
            <person name="Vesth T.C."/>
            <person name="Nybo J."/>
            <person name="Theobald S."/>
            <person name="Brandl J."/>
            <person name="Frisvad J.C."/>
            <person name="Nielsen K.F."/>
            <person name="Lyhne E.K."/>
            <person name="Kogle M.E."/>
            <person name="Kuo A."/>
            <person name="Riley R."/>
            <person name="Clum A."/>
            <person name="Nolan M."/>
            <person name="Lipzen A."/>
            <person name="Salamov A."/>
            <person name="Henrissat B."/>
            <person name="Wiebenga A."/>
            <person name="De Vries R.P."/>
            <person name="Grigoriev I.V."/>
            <person name="Mortensen U.H."/>
            <person name="Andersen M.R."/>
            <person name="Baker S.E."/>
        </authorList>
    </citation>
    <scope>NUCLEOTIDE SEQUENCE [LARGE SCALE GENOMIC DNA]</scope>
    <source>
        <strain evidence="3 4">CBS 121591</strain>
    </source>
</reference>
<gene>
    <name evidence="3" type="ORF">BO82DRAFT_206961</name>
</gene>
<feature type="compositionally biased region" description="Low complexity" evidence="1">
    <location>
        <begin position="229"/>
        <end position="238"/>
    </location>
</feature>
<accession>A0A319BVD1</accession>
<dbReference type="AlphaFoldDB" id="A0A319BVD1"/>
<dbReference type="InterPro" id="IPR001005">
    <property type="entry name" value="SANT/Myb"/>
</dbReference>
<feature type="domain" description="Myb-like" evidence="2">
    <location>
        <begin position="243"/>
        <end position="288"/>
    </location>
</feature>
<dbReference type="RefSeq" id="XP_025486561.1">
    <property type="nucleotide sequence ID" value="XM_025630659.1"/>
</dbReference>
<dbReference type="PROSITE" id="PS50090">
    <property type="entry name" value="MYB_LIKE"/>
    <property type="match status" value="1"/>
</dbReference>
<sequence>MLLPSALSCDVRRPSSCSRFTPNRSFSTPPPSDDDFVPPGNGLLGTCRALQSLLHGSPAPPSRGAKSERLQSPVQIRSRKPSSRQHQRETQHTQIPASRITPQSPSSGALKRRRDTFESETEDDLPAVTTPDRKTDRYTTSTDEQSTRSQRFATPKRQRHIPYDLPLGLSHSDFYSLQSPPVSQSPASPAHQQHPAPVANNPRASASAHATAHPFNPDTALPSIEESESALSTSSSLSPDLTWAEEDDQRLIGLVLEKFQLSRRNWNECAEKLGKDQACVERRWRFLLNNGHIGLRRASDRKVRRRLDEGML</sequence>
<organism evidence="3 4">
    <name type="scientific">Aspergillus uvarum CBS 121591</name>
    <dbReference type="NCBI Taxonomy" id="1448315"/>
    <lineage>
        <taxon>Eukaryota</taxon>
        <taxon>Fungi</taxon>
        <taxon>Dikarya</taxon>
        <taxon>Ascomycota</taxon>
        <taxon>Pezizomycotina</taxon>
        <taxon>Eurotiomycetes</taxon>
        <taxon>Eurotiomycetidae</taxon>
        <taxon>Eurotiales</taxon>
        <taxon>Aspergillaceae</taxon>
        <taxon>Aspergillus</taxon>
        <taxon>Aspergillus subgen. Circumdati</taxon>
    </lineage>
</organism>
<feature type="region of interest" description="Disordered" evidence="1">
    <location>
        <begin position="1"/>
        <end position="240"/>
    </location>
</feature>
<feature type="compositionally biased region" description="Polar residues" evidence="1">
    <location>
        <begin position="15"/>
        <end position="27"/>
    </location>
</feature>
<protein>
    <recommendedName>
        <fullName evidence="2">Myb-like domain-containing protein</fullName>
    </recommendedName>
</protein>
<dbReference type="OrthoDB" id="5334491at2759"/>
<evidence type="ECO:0000259" key="2">
    <source>
        <dbReference type="PROSITE" id="PS50090"/>
    </source>
</evidence>
<dbReference type="EMBL" id="KZ821759">
    <property type="protein sequence ID" value="PYH76361.1"/>
    <property type="molecule type" value="Genomic_DNA"/>
</dbReference>
<keyword evidence="4" id="KW-1185">Reference proteome</keyword>
<evidence type="ECO:0000313" key="4">
    <source>
        <dbReference type="Proteomes" id="UP000248340"/>
    </source>
</evidence>
<name>A0A319BVD1_9EURO</name>
<dbReference type="Proteomes" id="UP000248340">
    <property type="component" value="Unassembled WGS sequence"/>
</dbReference>
<evidence type="ECO:0000313" key="3">
    <source>
        <dbReference type="EMBL" id="PYH76361.1"/>
    </source>
</evidence>
<feature type="compositionally biased region" description="Polar residues" evidence="1">
    <location>
        <begin position="92"/>
        <end position="107"/>
    </location>
</feature>
<dbReference type="GeneID" id="37133400"/>
<dbReference type="VEuPathDB" id="FungiDB:BO82DRAFT_206961"/>
<evidence type="ECO:0000256" key="1">
    <source>
        <dbReference type="SAM" id="MobiDB-lite"/>
    </source>
</evidence>
<feature type="compositionally biased region" description="Low complexity" evidence="1">
    <location>
        <begin position="178"/>
        <end position="199"/>
    </location>
</feature>
<proteinExistence type="predicted"/>
<feature type="compositionally biased region" description="Polar residues" evidence="1">
    <location>
        <begin position="138"/>
        <end position="152"/>
    </location>
</feature>